<organism evidence="3 4">
    <name type="scientific">Calicophoron daubneyi</name>
    <name type="common">Rumen fluke</name>
    <name type="synonym">Paramphistomum daubneyi</name>
    <dbReference type="NCBI Taxonomy" id="300641"/>
    <lineage>
        <taxon>Eukaryota</taxon>
        <taxon>Metazoa</taxon>
        <taxon>Spiralia</taxon>
        <taxon>Lophotrochozoa</taxon>
        <taxon>Platyhelminthes</taxon>
        <taxon>Trematoda</taxon>
        <taxon>Digenea</taxon>
        <taxon>Plagiorchiida</taxon>
        <taxon>Pronocephalata</taxon>
        <taxon>Paramphistomoidea</taxon>
        <taxon>Paramphistomidae</taxon>
        <taxon>Calicophoron</taxon>
    </lineage>
</organism>
<sequence length="141" mass="16201">MYWSLLCVVCILGIDFHVVTASVLRADQPRETGVQNASYNEIGTVSTRKQEVNESIGGENTKDTGSSRPEGDEKIKEVEEKRRHISRRPRVVKSPTGEIKESRTKRRLRRFKENVQNEYASVKTLIKGFVADREYQKSRMT</sequence>
<feature type="signal peptide" evidence="2">
    <location>
        <begin position="1"/>
        <end position="21"/>
    </location>
</feature>
<dbReference type="AlphaFoldDB" id="A0AAV2TTG6"/>
<accession>A0AAV2TTG6</accession>
<name>A0AAV2TTG6_CALDB</name>
<comment type="caution">
    <text evidence="3">The sequence shown here is derived from an EMBL/GenBank/DDBJ whole genome shotgun (WGS) entry which is preliminary data.</text>
</comment>
<dbReference type="Proteomes" id="UP001497525">
    <property type="component" value="Unassembled WGS sequence"/>
</dbReference>
<feature type="chain" id="PRO_5043875705" evidence="2">
    <location>
        <begin position="22"/>
        <end position="141"/>
    </location>
</feature>
<protein>
    <submittedName>
        <fullName evidence="3">Uncharacterized protein</fullName>
    </submittedName>
</protein>
<keyword evidence="2" id="KW-0732">Signal</keyword>
<evidence type="ECO:0000313" key="3">
    <source>
        <dbReference type="EMBL" id="CAL5140321.1"/>
    </source>
</evidence>
<evidence type="ECO:0000256" key="2">
    <source>
        <dbReference type="SAM" id="SignalP"/>
    </source>
</evidence>
<feature type="compositionally biased region" description="Polar residues" evidence="1">
    <location>
        <begin position="35"/>
        <end position="47"/>
    </location>
</feature>
<dbReference type="EMBL" id="CAXLJL010000711">
    <property type="protein sequence ID" value="CAL5140321.1"/>
    <property type="molecule type" value="Genomic_DNA"/>
</dbReference>
<feature type="region of interest" description="Disordered" evidence="1">
    <location>
        <begin position="35"/>
        <end position="104"/>
    </location>
</feature>
<gene>
    <name evidence="3" type="ORF">CDAUBV1_LOCUS15653</name>
</gene>
<evidence type="ECO:0000256" key="1">
    <source>
        <dbReference type="SAM" id="MobiDB-lite"/>
    </source>
</evidence>
<proteinExistence type="predicted"/>
<feature type="compositionally biased region" description="Basic and acidic residues" evidence="1">
    <location>
        <begin position="69"/>
        <end position="82"/>
    </location>
</feature>
<reference evidence="3" key="1">
    <citation type="submission" date="2024-06" db="EMBL/GenBank/DDBJ databases">
        <authorList>
            <person name="Liu X."/>
            <person name="Lenzi L."/>
            <person name="Haldenby T S."/>
            <person name="Uol C."/>
        </authorList>
    </citation>
    <scope>NUCLEOTIDE SEQUENCE</scope>
</reference>
<evidence type="ECO:0000313" key="4">
    <source>
        <dbReference type="Proteomes" id="UP001497525"/>
    </source>
</evidence>